<proteinExistence type="predicted"/>
<protein>
    <submittedName>
        <fullName evidence="1">Uncharacterized protein</fullName>
    </submittedName>
</protein>
<gene>
    <name evidence="1" type="ORF">TM448A07943_0007</name>
</gene>
<dbReference type="AlphaFoldDB" id="A0A6H2A730"/>
<accession>A0A6H2A730</accession>
<sequence>MEILKWVKEKGIFVKFNIGKKPFNPVLQDRTKAVDDILKKQKERQIIENLKGEKR</sequence>
<organism evidence="1">
    <name type="scientific">viral metagenome</name>
    <dbReference type="NCBI Taxonomy" id="1070528"/>
    <lineage>
        <taxon>unclassified sequences</taxon>
        <taxon>metagenomes</taxon>
        <taxon>organismal metagenomes</taxon>
    </lineage>
</organism>
<dbReference type="EMBL" id="MT144581">
    <property type="protein sequence ID" value="QJA55250.1"/>
    <property type="molecule type" value="Genomic_DNA"/>
</dbReference>
<evidence type="ECO:0000313" key="1">
    <source>
        <dbReference type="EMBL" id="QJA55250.1"/>
    </source>
</evidence>
<name>A0A6H2A730_9ZZZZ</name>
<reference evidence="1" key="1">
    <citation type="submission" date="2020-03" db="EMBL/GenBank/DDBJ databases">
        <title>The deep terrestrial virosphere.</title>
        <authorList>
            <person name="Holmfeldt K."/>
            <person name="Nilsson E."/>
            <person name="Simone D."/>
            <person name="Lopez-Fernandez M."/>
            <person name="Wu X."/>
            <person name="de Brujin I."/>
            <person name="Lundin D."/>
            <person name="Andersson A."/>
            <person name="Bertilsson S."/>
            <person name="Dopson M."/>
        </authorList>
    </citation>
    <scope>NUCLEOTIDE SEQUENCE</scope>
    <source>
        <strain evidence="1">TM448A07943</strain>
    </source>
</reference>